<evidence type="ECO:0000313" key="3">
    <source>
        <dbReference type="EMBL" id="GMT19039.1"/>
    </source>
</evidence>
<evidence type="ECO:0000313" key="4">
    <source>
        <dbReference type="Proteomes" id="UP001432322"/>
    </source>
</evidence>
<evidence type="ECO:0000256" key="1">
    <source>
        <dbReference type="SAM" id="Coils"/>
    </source>
</evidence>
<dbReference type="AlphaFoldDB" id="A0AAV5VHR1"/>
<name>A0AAV5VHR1_9BILA</name>
<feature type="region of interest" description="Disordered" evidence="2">
    <location>
        <begin position="20"/>
        <end position="43"/>
    </location>
</feature>
<feature type="coiled-coil region" evidence="1">
    <location>
        <begin position="61"/>
        <end position="88"/>
    </location>
</feature>
<keyword evidence="4" id="KW-1185">Reference proteome</keyword>
<feature type="non-terminal residue" evidence="3">
    <location>
        <position position="185"/>
    </location>
</feature>
<comment type="caution">
    <text evidence="3">The sequence shown here is derived from an EMBL/GenBank/DDBJ whole genome shotgun (WGS) entry which is preliminary data.</text>
</comment>
<dbReference type="EMBL" id="BTSY01000003">
    <property type="protein sequence ID" value="GMT19039.1"/>
    <property type="molecule type" value="Genomic_DNA"/>
</dbReference>
<evidence type="ECO:0000256" key="2">
    <source>
        <dbReference type="SAM" id="MobiDB-lite"/>
    </source>
</evidence>
<protein>
    <submittedName>
        <fullName evidence="3">Uncharacterized protein</fullName>
    </submittedName>
</protein>
<accession>A0AAV5VHR1</accession>
<organism evidence="3 4">
    <name type="scientific">Pristionchus fissidentatus</name>
    <dbReference type="NCBI Taxonomy" id="1538716"/>
    <lineage>
        <taxon>Eukaryota</taxon>
        <taxon>Metazoa</taxon>
        <taxon>Ecdysozoa</taxon>
        <taxon>Nematoda</taxon>
        <taxon>Chromadorea</taxon>
        <taxon>Rhabditida</taxon>
        <taxon>Rhabditina</taxon>
        <taxon>Diplogasteromorpha</taxon>
        <taxon>Diplogasteroidea</taxon>
        <taxon>Neodiplogasteridae</taxon>
        <taxon>Pristionchus</taxon>
    </lineage>
</organism>
<reference evidence="3" key="1">
    <citation type="submission" date="2023-10" db="EMBL/GenBank/DDBJ databases">
        <title>Genome assembly of Pristionchus species.</title>
        <authorList>
            <person name="Yoshida K."/>
            <person name="Sommer R.J."/>
        </authorList>
    </citation>
    <scope>NUCLEOTIDE SEQUENCE</scope>
    <source>
        <strain evidence="3">RS5133</strain>
    </source>
</reference>
<dbReference type="Proteomes" id="UP001432322">
    <property type="component" value="Unassembled WGS sequence"/>
</dbReference>
<feature type="compositionally biased region" description="Pro residues" evidence="2">
    <location>
        <begin position="174"/>
        <end position="185"/>
    </location>
</feature>
<feature type="compositionally biased region" description="Low complexity" evidence="2">
    <location>
        <begin position="20"/>
        <end position="29"/>
    </location>
</feature>
<sequence>MGDSKPISKSDLRSLFGSLLGGSSSTSTTNAAPANELSSGEDYRKSNQTLVIRNCQLKSELTKVKKEMDSLRSENDSLRDRLGQFELATEDERIEMIVAQRVENRVKQIRCMVDRSVKFLQKTSDDLSGVFGDVEEQQENNTTNPPRRKSSQSLARKPTLSKVDETPVHVPRQSAPPPPLSSLPP</sequence>
<proteinExistence type="predicted"/>
<gene>
    <name evidence="3" type="ORF">PFISCL1PPCAC_10336</name>
</gene>
<keyword evidence="1" id="KW-0175">Coiled coil</keyword>
<feature type="region of interest" description="Disordered" evidence="2">
    <location>
        <begin position="134"/>
        <end position="185"/>
    </location>
</feature>